<dbReference type="Proteomes" id="UP000217199">
    <property type="component" value="Unassembled WGS sequence"/>
</dbReference>
<gene>
    <name evidence="2" type="ORF">PNOK_0921600</name>
</gene>
<dbReference type="AlphaFoldDB" id="A0A286U7C1"/>
<sequence>MSISALLLESSGSLQSIIPGSQTNVSCALCGTHIFPPKNANNTPPSHPLSSLPFTKHTNSSTWSTSLFKNPLAAAAPSPPPTPTQSNTPSSVPASPAGTTTIYVFRVVTNHPNNSPYAAQSNTTNQNQNQRPTSYPLCSSGWCLTRLRSTCSLWAFVRAGIVDRVWEEEPSAVALHPVPSISSASVYSQTSTVAAPITPPKSQTEKELAPPVPPRRRSKMSSVGALWGMASGALRSTPSSPSQKEKETSVSSSNEPSKSDSPKTSNDKPLSVAVPPPLPRRNMDRRLLSASSDDKKSVEIDLHLNSGSKSPEAETSGEKTPIVQSGGVGGAIGAPSEKMTISISQSSSALSGMGDEFTTPVEEINALPLSNVSASESMTESTAPAPQSPAPHSVPSSPKSIASPKSRSAKRHSASPTPRSPRSVPLPDSRPGTPIRGFGHAHKRSLSGSIAPLNIDANSKAPSRAGSPVPSTAGSISASTISTLTAGHVPPPLPRRAAARRAVPVPPVPTLPSPAPVSTPATSGDKDEEVKDEEKEEVKALDRSGNRSSSRSRTSDRNRSRSHSRSPTESDRKSKRESGLAAAPPPPLPPRRVDHVAAKPSVSEYSVSESESGNDGLAHKLRPSQEEGRGEEDVRMDEIQDRDKAAIDEKEKDTKEVEKEKEKEENIIGDSSWEERTWKEIVRLKEDMFWARVGGIRV</sequence>
<feature type="region of interest" description="Disordered" evidence="1">
    <location>
        <begin position="194"/>
        <end position="671"/>
    </location>
</feature>
<feature type="compositionally biased region" description="Polar residues" evidence="1">
    <location>
        <begin position="368"/>
        <end position="385"/>
    </location>
</feature>
<proteinExistence type="predicted"/>
<keyword evidence="3" id="KW-1185">Reference proteome</keyword>
<feature type="compositionally biased region" description="Basic and acidic residues" evidence="1">
    <location>
        <begin position="566"/>
        <end position="578"/>
    </location>
</feature>
<accession>A0A286U7C1</accession>
<feature type="compositionally biased region" description="Basic and acidic residues" evidence="1">
    <location>
        <begin position="524"/>
        <end position="545"/>
    </location>
</feature>
<feature type="compositionally biased region" description="Low complexity" evidence="1">
    <location>
        <begin position="601"/>
        <end position="611"/>
    </location>
</feature>
<feature type="compositionally biased region" description="Basic and acidic residues" evidence="1">
    <location>
        <begin position="281"/>
        <end position="302"/>
    </location>
</feature>
<comment type="caution">
    <text evidence="2">The sequence shown here is derived from an EMBL/GenBank/DDBJ whole genome shotgun (WGS) entry which is preliminary data.</text>
</comment>
<protein>
    <submittedName>
        <fullName evidence="2">Uncharacterized protein</fullName>
    </submittedName>
</protein>
<dbReference type="OrthoDB" id="1748564at2759"/>
<organism evidence="2 3">
    <name type="scientific">Pyrrhoderma noxium</name>
    <dbReference type="NCBI Taxonomy" id="2282107"/>
    <lineage>
        <taxon>Eukaryota</taxon>
        <taxon>Fungi</taxon>
        <taxon>Dikarya</taxon>
        <taxon>Basidiomycota</taxon>
        <taxon>Agaricomycotina</taxon>
        <taxon>Agaricomycetes</taxon>
        <taxon>Hymenochaetales</taxon>
        <taxon>Hymenochaetaceae</taxon>
        <taxon>Pyrrhoderma</taxon>
    </lineage>
</organism>
<feature type="compositionally biased region" description="Basic and acidic residues" evidence="1">
    <location>
        <begin position="623"/>
        <end position="666"/>
    </location>
</feature>
<name>A0A286U7C1_9AGAM</name>
<feature type="compositionally biased region" description="Low complexity" evidence="1">
    <location>
        <begin position="342"/>
        <end position="351"/>
    </location>
</feature>
<reference evidence="2 3" key="1">
    <citation type="journal article" date="2017" name="Mol. Ecol.">
        <title>Comparative and population genomic landscape of Phellinus noxius: A hypervariable fungus causing root rot in trees.</title>
        <authorList>
            <person name="Chung C.L."/>
            <person name="Lee T.J."/>
            <person name="Akiba M."/>
            <person name="Lee H.H."/>
            <person name="Kuo T.H."/>
            <person name="Liu D."/>
            <person name="Ke H.M."/>
            <person name="Yokoi T."/>
            <person name="Roa M.B."/>
            <person name="Lu M.J."/>
            <person name="Chang Y.Y."/>
            <person name="Ann P.J."/>
            <person name="Tsai J.N."/>
            <person name="Chen C.Y."/>
            <person name="Tzean S.S."/>
            <person name="Ota Y."/>
            <person name="Hattori T."/>
            <person name="Sahashi N."/>
            <person name="Liou R.F."/>
            <person name="Kikuchi T."/>
            <person name="Tsai I.J."/>
        </authorList>
    </citation>
    <scope>NUCLEOTIDE SEQUENCE [LARGE SCALE GENOMIC DNA]</scope>
    <source>
        <strain evidence="2 3">FFPRI411160</strain>
    </source>
</reference>
<evidence type="ECO:0000256" key="1">
    <source>
        <dbReference type="SAM" id="MobiDB-lite"/>
    </source>
</evidence>
<feature type="compositionally biased region" description="Pro residues" evidence="1">
    <location>
        <begin position="504"/>
        <end position="517"/>
    </location>
</feature>
<feature type="compositionally biased region" description="Low complexity" evidence="1">
    <location>
        <begin position="393"/>
        <end position="406"/>
    </location>
</feature>
<evidence type="ECO:0000313" key="3">
    <source>
        <dbReference type="Proteomes" id="UP000217199"/>
    </source>
</evidence>
<evidence type="ECO:0000313" key="2">
    <source>
        <dbReference type="EMBL" id="PAV15452.1"/>
    </source>
</evidence>
<feature type="compositionally biased region" description="Low complexity" evidence="1">
    <location>
        <begin position="84"/>
        <end position="93"/>
    </location>
</feature>
<dbReference type="EMBL" id="NBII01000010">
    <property type="protein sequence ID" value="PAV15452.1"/>
    <property type="molecule type" value="Genomic_DNA"/>
</dbReference>
<feature type="region of interest" description="Disordered" evidence="1">
    <location>
        <begin position="71"/>
        <end position="95"/>
    </location>
</feature>
<dbReference type="InParanoid" id="A0A286U7C1"/>
<feature type="compositionally biased region" description="Low complexity" evidence="1">
    <location>
        <begin position="471"/>
        <end position="487"/>
    </location>
</feature>